<evidence type="ECO:0000256" key="1">
    <source>
        <dbReference type="SAM" id="Coils"/>
    </source>
</evidence>
<proteinExistence type="predicted"/>
<evidence type="ECO:0000313" key="2">
    <source>
        <dbReference type="EMBL" id="CAB4153170.1"/>
    </source>
</evidence>
<reference evidence="2" key="1">
    <citation type="submission" date="2020-04" db="EMBL/GenBank/DDBJ databases">
        <authorList>
            <person name="Chiriac C."/>
            <person name="Salcher M."/>
            <person name="Ghai R."/>
            <person name="Kavagutti S V."/>
        </authorList>
    </citation>
    <scope>NUCLEOTIDE SEQUENCE</scope>
</reference>
<feature type="non-terminal residue" evidence="2">
    <location>
        <position position="602"/>
    </location>
</feature>
<organism evidence="2">
    <name type="scientific">uncultured Caudovirales phage</name>
    <dbReference type="NCBI Taxonomy" id="2100421"/>
    <lineage>
        <taxon>Viruses</taxon>
        <taxon>Duplodnaviria</taxon>
        <taxon>Heunggongvirae</taxon>
        <taxon>Uroviricota</taxon>
        <taxon>Caudoviricetes</taxon>
        <taxon>Peduoviridae</taxon>
        <taxon>Maltschvirus</taxon>
        <taxon>Maltschvirus maltsch</taxon>
    </lineage>
</organism>
<accession>A0A6J5N7V7</accession>
<name>A0A6J5N7V7_9CAUD</name>
<keyword evidence="1" id="KW-0175">Coiled coil</keyword>
<feature type="coiled-coil region" evidence="1">
    <location>
        <begin position="378"/>
        <end position="407"/>
    </location>
</feature>
<gene>
    <name evidence="2" type="ORF">UFOVP614_53</name>
</gene>
<sequence length="602" mass="64371">MAENKDFNFQINVNTKDGENNINKLTDKTQEASKSAKQGQGAFSSLGNTVKSLGVVTVIAGAFNFFKEALSKNQKVADSVAAVFDTISTIISTLVDIFIDVTSEVGKNSNGFAALGKVLSGVLTLVITPFKLAFDGIKLVINEIQLAWEQSPLGDGDQKIIKELTENINKAKDGLKDTGKNAVEAGKDIYNNFGEAAKSVGNVINGVVDKASKINVKAVYEQSKATIALRNNAKIAEAQLEGLVEKYDRQAEQLRQIRDDEFKSVDERIAANKKLAEVLNEQEKAQKQLAQTKVASAAADLAQNKSSVELQAALITAQNGVAAVEAQVAGLRSEQLANSVALTKEKIELDKAIAASANKIALDQKKINADLIKDEVLKQTTKKQIAEEEAALELQRLQNNINNTKKGTQARVDAEIAFAEKKAEINNQIIALDAAIAQAKLDKEAKVRAETIALAQADYELNKALGLATFQDQIDIYDQRRELERKDLVARKATAAEIESFDKQTAAGKIALERAVQDQKLAILNTGVAAAIEIVGRESAAGKALSIAQAVMNTYTGATRALKDVPFPFNFVAAGSTIAQGLLSVKKIISTPLPGVPGGSAG</sequence>
<protein>
    <submittedName>
        <fullName evidence="2">Uncharacterized protein</fullName>
    </submittedName>
</protein>
<feature type="coiled-coil region" evidence="1">
    <location>
        <begin position="233"/>
        <end position="295"/>
    </location>
</feature>
<dbReference type="EMBL" id="LR796573">
    <property type="protein sequence ID" value="CAB4153170.1"/>
    <property type="molecule type" value="Genomic_DNA"/>
</dbReference>